<dbReference type="Proteomes" id="UP001189429">
    <property type="component" value="Unassembled WGS sequence"/>
</dbReference>
<comment type="caution">
    <text evidence="2">The sequence shown here is derived from an EMBL/GenBank/DDBJ whole genome shotgun (WGS) entry which is preliminary data.</text>
</comment>
<accession>A0ABN9RIS6</accession>
<feature type="non-terminal residue" evidence="2">
    <location>
        <position position="1"/>
    </location>
</feature>
<sequence>MQGRVATRADGDHMKTMTTEQILAYWRIPETDVEMTIRRLNWYVGWARDPQKHSQELCLLFGSLEVMGCRGGHLHGDVPGTEASPWLRRCQKDFLRAAEDLDSGRDVCEFVSQNPGRLLDQNVVTELPQLDFTEIRARCLSHAVPPFHTQTVHAGPAEPPPDEAPSEWQCDWQLDTETGKKTCGPSSASCVSIMLLTQGIYVVISVAIFLEKCGHLFIPISNRSTEMELEKPDWLQDVKGKLQAGKGDHEIIGQLVLIIARLVLADSRAIAELTATVYTTYALDYVESGVTDLMEDAGKRYQEISNDLAEKKKTGEVVDFKSRGPPHLHIFMIALIFLAKQETEWGRALREIYEKYIKGFKMLEVGEVVLHWQWKRNRKEGSSQENKGRFIIAIDSDHEV</sequence>
<organism evidence="2 3">
    <name type="scientific">Prorocentrum cordatum</name>
    <dbReference type="NCBI Taxonomy" id="2364126"/>
    <lineage>
        <taxon>Eukaryota</taxon>
        <taxon>Sar</taxon>
        <taxon>Alveolata</taxon>
        <taxon>Dinophyceae</taxon>
        <taxon>Prorocentrales</taxon>
        <taxon>Prorocentraceae</taxon>
        <taxon>Prorocentrum</taxon>
    </lineage>
</organism>
<evidence type="ECO:0000313" key="3">
    <source>
        <dbReference type="Proteomes" id="UP001189429"/>
    </source>
</evidence>
<name>A0ABN9RIS6_9DINO</name>
<proteinExistence type="predicted"/>
<evidence type="ECO:0000313" key="2">
    <source>
        <dbReference type="EMBL" id="CAK0818998.1"/>
    </source>
</evidence>
<keyword evidence="1" id="KW-0472">Membrane</keyword>
<feature type="transmembrane region" description="Helical" evidence="1">
    <location>
        <begin position="191"/>
        <end position="210"/>
    </location>
</feature>
<protein>
    <submittedName>
        <fullName evidence="2">Uncharacterized protein</fullName>
    </submittedName>
</protein>
<reference evidence="2" key="1">
    <citation type="submission" date="2023-10" db="EMBL/GenBank/DDBJ databases">
        <authorList>
            <person name="Chen Y."/>
            <person name="Shah S."/>
            <person name="Dougan E. K."/>
            <person name="Thang M."/>
            <person name="Chan C."/>
        </authorList>
    </citation>
    <scope>NUCLEOTIDE SEQUENCE [LARGE SCALE GENOMIC DNA]</scope>
</reference>
<feature type="non-terminal residue" evidence="2">
    <location>
        <position position="400"/>
    </location>
</feature>
<dbReference type="EMBL" id="CAUYUJ010006900">
    <property type="protein sequence ID" value="CAK0818998.1"/>
    <property type="molecule type" value="Genomic_DNA"/>
</dbReference>
<keyword evidence="1" id="KW-1133">Transmembrane helix</keyword>
<keyword evidence="1" id="KW-0812">Transmembrane</keyword>
<keyword evidence="3" id="KW-1185">Reference proteome</keyword>
<gene>
    <name evidence="2" type="ORF">PCOR1329_LOCUS21096</name>
</gene>
<evidence type="ECO:0000256" key="1">
    <source>
        <dbReference type="SAM" id="Phobius"/>
    </source>
</evidence>